<dbReference type="InterPro" id="IPR036291">
    <property type="entry name" value="NAD(P)-bd_dom_sf"/>
</dbReference>
<organism evidence="3">
    <name type="scientific">marine sediment metagenome</name>
    <dbReference type="NCBI Taxonomy" id="412755"/>
    <lineage>
        <taxon>unclassified sequences</taxon>
        <taxon>metagenomes</taxon>
        <taxon>ecological metagenomes</taxon>
    </lineage>
</organism>
<accession>X0SXT1</accession>
<name>X0SXT1_9ZZZZ</name>
<comment type="similarity">
    <text evidence="1">Belongs to the NAD(P)-dependent epimerase/dehydratase family.</text>
</comment>
<comment type="caution">
    <text evidence="3">The sequence shown here is derived from an EMBL/GenBank/DDBJ whole genome shotgun (WGS) entry which is preliminary data.</text>
</comment>
<gene>
    <name evidence="3" type="ORF">S01H1_02483</name>
</gene>
<dbReference type="SUPFAM" id="SSF51735">
    <property type="entry name" value="NAD(P)-binding Rossmann-fold domains"/>
    <property type="match status" value="1"/>
</dbReference>
<dbReference type="GO" id="GO:0006567">
    <property type="term" value="P:L-threonine catabolic process"/>
    <property type="evidence" value="ECO:0007669"/>
    <property type="project" value="TreeGrafter"/>
</dbReference>
<proteinExistence type="inferred from homology"/>
<evidence type="ECO:0000259" key="2">
    <source>
        <dbReference type="Pfam" id="PF01073"/>
    </source>
</evidence>
<reference evidence="3" key="1">
    <citation type="journal article" date="2014" name="Front. Microbiol.">
        <title>High frequency of phylogenetically diverse reductive dehalogenase-homologous genes in deep subseafloor sedimentary metagenomes.</title>
        <authorList>
            <person name="Kawai M."/>
            <person name="Futagami T."/>
            <person name="Toyoda A."/>
            <person name="Takaki Y."/>
            <person name="Nishi S."/>
            <person name="Hori S."/>
            <person name="Arai W."/>
            <person name="Tsubouchi T."/>
            <person name="Morono Y."/>
            <person name="Uchiyama I."/>
            <person name="Ito T."/>
            <person name="Fujiyama A."/>
            <person name="Inagaki F."/>
            <person name="Takami H."/>
        </authorList>
    </citation>
    <scope>NUCLEOTIDE SEQUENCE</scope>
    <source>
        <strain evidence="3">Expedition CK06-06</strain>
    </source>
</reference>
<evidence type="ECO:0000256" key="1">
    <source>
        <dbReference type="ARBA" id="ARBA00007637"/>
    </source>
</evidence>
<dbReference type="InterPro" id="IPR002225">
    <property type="entry name" value="3Beta_OHSteriod_DH/Estase"/>
</dbReference>
<dbReference type="EMBL" id="BARS01001199">
    <property type="protein sequence ID" value="GAF85789.1"/>
    <property type="molecule type" value="Genomic_DNA"/>
</dbReference>
<dbReference type="InterPro" id="IPR051225">
    <property type="entry name" value="NAD(P)_epim/dehydratase"/>
</dbReference>
<dbReference type="Gene3D" id="3.40.50.720">
    <property type="entry name" value="NAD(P)-binding Rossmann-like Domain"/>
    <property type="match status" value="1"/>
</dbReference>
<dbReference type="GO" id="GO:0006694">
    <property type="term" value="P:steroid biosynthetic process"/>
    <property type="evidence" value="ECO:0007669"/>
    <property type="project" value="InterPro"/>
</dbReference>
<feature type="domain" description="3-beta hydroxysteroid dehydrogenase/isomerase" evidence="2">
    <location>
        <begin position="46"/>
        <end position="161"/>
    </location>
</feature>
<feature type="non-terminal residue" evidence="3">
    <location>
        <position position="324"/>
    </location>
</feature>
<dbReference type="GO" id="GO:0008743">
    <property type="term" value="F:L-threonine 3-dehydrogenase activity"/>
    <property type="evidence" value="ECO:0007669"/>
    <property type="project" value="TreeGrafter"/>
</dbReference>
<dbReference type="Pfam" id="PF01073">
    <property type="entry name" value="3Beta_HSD"/>
    <property type="match status" value="1"/>
</dbReference>
<evidence type="ECO:0000313" key="3">
    <source>
        <dbReference type="EMBL" id="GAF85789.1"/>
    </source>
</evidence>
<sequence length="324" mass="37342">MRREKYDIVVLLRPSEKNKKLISEYEREAGIEPTPGRGVVQGRAFKVVWGDATEYSDVEETIRGVDWVLDAMAFISPKADYYPEMAKAVNTDGIKNIVRAIESQPDGPERIRLIYTGTVAATGDRLQSIHMGRVGDPLKPSIFDYYAVTKIAGERAVLESDIKHWVSLRMTYIMPMDYGEFVSLRDPIMFHQPIDSFMENITARDAGYGLVQCLNVSDDSDFWRRVYNMGGGPGMRCTAYDYMNKTFQINGLSGVEACTERKWYALRNFHMQFFEDSHILNDYLHHWRDSLDVYWNELQETMPANMRKLALECSDNPGLRRRVE</sequence>
<dbReference type="AlphaFoldDB" id="X0SXT1"/>
<dbReference type="PANTHER" id="PTHR42687:SF1">
    <property type="entry name" value="L-THREONINE 3-DEHYDROGENASE, MITOCHONDRIAL"/>
    <property type="match status" value="1"/>
</dbReference>
<dbReference type="PANTHER" id="PTHR42687">
    <property type="entry name" value="L-THREONINE 3-DEHYDROGENASE"/>
    <property type="match status" value="1"/>
</dbReference>
<protein>
    <recommendedName>
        <fullName evidence="2">3-beta hydroxysteroid dehydrogenase/isomerase domain-containing protein</fullName>
    </recommendedName>
</protein>